<protein>
    <submittedName>
        <fullName evidence="2">Uncharacterized protein</fullName>
    </submittedName>
</protein>
<keyword evidence="3" id="KW-1185">Reference proteome</keyword>
<reference evidence="2 3" key="1">
    <citation type="submission" date="2021-03" db="EMBL/GenBank/DDBJ databases">
        <authorList>
            <person name="Kim M.K."/>
        </authorList>
    </citation>
    <scope>NUCLEOTIDE SEQUENCE [LARGE SCALE GENOMIC DNA]</scope>
    <source>
        <strain evidence="2 3">BT442</strain>
    </source>
</reference>
<dbReference type="Proteomes" id="UP000664369">
    <property type="component" value="Unassembled WGS sequence"/>
</dbReference>
<comment type="caution">
    <text evidence="2">The sequence shown here is derived from an EMBL/GenBank/DDBJ whole genome shotgun (WGS) entry which is preliminary data.</text>
</comment>
<keyword evidence="1" id="KW-1133">Transmembrane helix</keyword>
<keyword evidence="1" id="KW-0812">Transmembrane</keyword>
<name>A0ABS3QEM0_9BACT</name>
<feature type="transmembrane region" description="Helical" evidence="1">
    <location>
        <begin position="12"/>
        <end position="32"/>
    </location>
</feature>
<gene>
    <name evidence="2" type="ORF">J4E00_08930</name>
</gene>
<sequence>MPAPTTTVSADWVKWVAGVALALSSTAFGYAINTEHRQTATETTLSLHMAEAEKTKAEVYQRLSAQDQNQKDVLQALNDVKVDMAAIRGALGIPKQAAK</sequence>
<evidence type="ECO:0000256" key="1">
    <source>
        <dbReference type="SAM" id="Phobius"/>
    </source>
</evidence>
<evidence type="ECO:0000313" key="2">
    <source>
        <dbReference type="EMBL" id="MBO2009175.1"/>
    </source>
</evidence>
<keyword evidence="1" id="KW-0472">Membrane</keyword>
<dbReference type="RefSeq" id="WP_208174794.1">
    <property type="nucleotide sequence ID" value="NZ_JAGETZ010000003.1"/>
</dbReference>
<accession>A0ABS3QEM0</accession>
<organism evidence="2 3">
    <name type="scientific">Hymenobacter negativus</name>
    <dbReference type="NCBI Taxonomy" id="2795026"/>
    <lineage>
        <taxon>Bacteria</taxon>
        <taxon>Pseudomonadati</taxon>
        <taxon>Bacteroidota</taxon>
        <taxon>Cytophagia</taxon>
        <taxon>Cytophagales</taxon>
        <taxon>Hymenobacteraceae</taxon>
        <taxon>Hymenobacter</taxon>
    </lineage>
</organism>
<evidence type="ECO:0000313" key="3">
    <source>
        <dbReference type="Proteomes" id="UP000664369"/>
    </source>
</evidence>
<proteinExistence type="predicted"/>
<dbReference type="EMBL" id="JAGETZ010000003">
    <property type="protein sequence ID" value="MBO2009175.1"/>
    <property type="molecule type" value="Genomic_DNA"/>
</dbReference>